<feature type="transmembrane region" description="Helical" evidence="7">
    <location>
        <begin position="9"/>
        <end position="29"/>
    </location>
</feature>
<dbReference type="CDD" id="cd06261">
    <property type="entry name" value="TM_PBP2"/>
    <property type="match status" value="1"/>
</dbReference>
<dbReference type="InterPro" id="IPR035906">
    <property type="entry name" value="MetI-like_sf"/>
</dbReference>
<protein>
    <submittedName>
        <fullName evidence="9">ABC transporter permease subunit</fullName>
    </submittedName>
</protein>
<evidence type="ECO:0000256" key="6">
    <source>
        <dbReference type="ARBA" id="ARBA00023136"/>
    </source>
</evidence>
<keyword evidence="3" id="KW-1003">Cell membrane</keyword>
<feature type="transmembrane region" description="Helical" evidence="7">
    <location>
        <begin position="168"/>
        <end position="189"/>
    </location>
</feature>
<keyword evidence="6 7" id="KW-0472">Membrane</keyword>
<comment type="similarity">
    <text evidence="7">Belongs to the binding-protein-dependent transport system permease family.</text>
</comment>
<feature type="transmembrane region" description="Helical" evidence="7">
    <location>
        <begin position="473"/>
        <end position="495"/>
    </location>
</feature>
<evidence type="ECO:0000313" key="10">
    <source>
        <dbReference type="Proteomes" id="UP000438182"/>
    </source>
</evidence>
<dbReference type="Proteomes" id="UP000438182">
    <property type="component" value="Unassembled WGS sequence"/>
</dbReference>
<evidence type="ECO:0000259" key="8">
    <source>
        <dbReference type="PROSITE" id="PS50928"/>
    </source>
</evidence>
<dbReference type="GO" id="GO:0005886">
    <property type="term" value="C:plasma membrane"/>
    <property type="evidence" value="ECO:0007669"/>
    <property type="project" value="UniProtKB-SubCell"/>
</dbReference>
<dbReference type="GO" id="GO:0055085">
    <property type="term" value="P:transmembrane transport"/>
    <property type="evidence" value="ECO:0007669"/>
    <property type="project" value="InterPro"/>
</dbReference>
<accession>A0A6I4NY93</accession>
<feature type="transmembrane region" description="Helical" evidence="7">
    <location>
        <begin position="99"/>
        <end position="122"/>
    </location>
</feature>
<dbReference type="Gene3D" id="1.10.3720.10">
    <property type="entry name" value="MetI-like"/>
    <property type="match status" value="1"/>
</dbReference>
<gene>
    <name evidence="9" type="ORF">GB864_06170</name>
</gene>
<feature type="transmembrane region" description="Helical" evidence="7">
    <location>
        <begin position="314"/>
        <end position="335"/>
    </location>
</feature>
<evidence type="ECO:0000256" key="2">
    <source>
        <dbReference type="ARBA" id="ARBA00022448"/>
    </source>
</evidence>
<evidence type="ECO:0000256" key="5">
    <source>
        <dbReference type="ARBA" id="ARBA00022989"/>
    </source>
</evidence>
<dbReference type="PANTHER" id="PTHR43163:SF9">
    <property type="entry name" value="ABC TRANSPORTER PERMEASE PROTEIN"/>
    <property type="match status" value="1"/>
</dbReference>
<evidence type="ECO:0000256" key="3">
    <source>
        <dbReference type="ARBA" id="ARBA00022475"/>
    </source>
</evidence>
<evidence type="ECO:0000256" key="7">
    <source>
        <dbReference type="RuleBase" id="RU363032"/>
    </source>
</evidence>
<keyword evidence="4 7" id="KW-0812">Transmembrane</keyword>
<dbReference type="RefSeq" id="WP_160423475.1">
    <property type="nucleotide sequence ID" value="NZ_WSTA01000020.1"/>
</dbReference>
<feature type="transmembrane region" description="Helical" evidence="7">
    <location>
        <begin position="196"/>
        <end position="213"/>
    </location>
</feature>
<reference evidence="9 10" key="1">
    <citation type="submission" date="2019-12" db="EMBL/GenBank/DDBJ databases">
        <authorList>
            <person name="Kim Y.S."/>
        </authorList>
    </citation>
    <scope>NUCLEOTIDE SEQUENCE [LARGE SCALE GENOMIC DNA]</scope>
    <source>
        <strain evidence="9 10">MMS17-SY077</strain>
    </source>
</reference>
<feature type="transmembrane region" description="Helical" evidence="7">
    <location>
        <begin position="219"/>
        <end position="240"/>
    </location>
</feature>
<feature type="transmembrane region" description="Helical" evidence="7">
    <location>
        <begin position="426"/>
        <end position="447"/>
    </location>
</feature>
<dbReference type="SUPFAM" id="SSF161098">
    <property type="entry name" value="MetI-like"/>
    <property type="match status" value="1"/>
</dbReference>
<feature type="transmembrane region" description="Helical" evidence="7">
    <location>
        <begin position="252"/>
        <end position="270"/>
    </location>
</feature>
<dbReference type="PANTHER" id="PTHR43163">
    <property type="entry name" value="DIPEPTIDE TRANSPORT SYSTEM PERMEASE PROTEIN DPPB-RELATED"/>
    <property type="match status" value="1"/>
</dbReference>
<dbReference type="PROSITE" id="PS50928">
    <property type="entry name" value="ABC_TM1"/>
    <property type="match status" value="1"/>
</dbReference>
<keyword evidence="5 7" id="KW-1133">Transmembrane helix</keyword>
<evidence type="ECO:0000313" key="9">
    <source>
        <dbReference type="EMBL" id="MWB98132.1"/>
    </source>
</evidence>
<evidence type="ECO:0000256" key="1">
    <source>
        <dbReference type="ARBA" id="ARBA00004651"/>
    </source>
</evidence>
<name>A0A6I4NY93_9MICO</name>
<comment type="subcellular location">
    <subcellularLocation>
        <location evidence="1 7">Cell membrane</location>
        <topology evidence="1 7">Multi-pass membrane protein</topology>
    </subcellularLocation>
</comment>
<dbReference type="Pfam" id="PF00528">
    <property type="entry name" value="BPD_transp_1"/>
    <property type="match status" value="1"/>
</dbReference>
<feature type="transmembrane region" description="Helical" evidence="7">
    <location>
        <begin position="369"/>
        <end position="387"/>
    </location>
</feature>
<dbReference type="AlphaFoldDB" id="A0A6I4NY93"/>
<keyword evidence="10" id="KW-1185">Reference proteome</keyword>
<feature type="transmembrane region" description="Helical" evidence="7">
    <location>
        <begin position="282"/>
        <end position="302"/>
    </location>
</feature>
<sequence>MASFILRRLFAAALVLFAATFIMYLLVAYSGDPLKELYESQAPNKEALIEARSDLLNLDVPPILRYFLWLGGVVHGDFGYTVQGLSVNEVLANAAASTIQLVTAAEIIAIVIGLIVGIATALRQYSGFDYSITFLAFLFFSLPVFWVAVLLKQYGAIAFNDWLAEPTISVPVTIGLALLSGFLWMSILGGPPKRRWLTFGVATAATAAILVFFDLTQWFATPSIGIVGVAATAVGAAFLVTAVSTGLRQRRTLYGALITAGIGVALYYPMLTLVFPMMSWPLLIALAILAVVVGGLVGWFIGGNHRAASARTSAITAFLVAGVLALEGYLVWWSAYANASRIGGRPIATVGSQTPSLGGNFWIQGIDTFTHLLLPTIAIVLISIASLSRYARASMLEVLGQDYIRTAKAKGLSGRTVVVRHGLRNALIPVMTIIAMDIGALIGGAVITEQVFGWKGMGQLFVQGVRSVDPNPVMAFFLVTGILAVLFNLIADLLYASLDPRIRVS</sequence>
<evidence type="ECO:0000256" key="4">
    <source>
        <dbReference type="ARBA" id="ARBA00022692"/>
    </source>
</evidence>
<proteinExistence type="inferred from homology"/>
<dbReference type="EMBL" id="WSTA01000020">
    <property type="protein sequence ID" value="MWB98132.1"/>
    <property type="molecule type" value="Genomic_DNA"/>
</dbReference>
<feature type="domain" description="ABC transmembrane type-1" evidence="8">
    <location>
        <begin position="95"/>
        <end position="495"/>
    </location>
</feature>
<organism evidence="9 10">
    <name type="scientific">Agromyces seonyuensis</name>
    <dbReference type="NCBI Taxonomy" id="2662446"/>
    <lineage>
        <taxon>Bacteria</taxon>
        <taxon>Bacillati</taxon>
        <taxon>Actinomycetota</taxon>
        <taxon>Actinomycetes</taxon>
        <taxon>Micrococcales</taxon>
        <taxon>Microbacteriaceae</taxon>
        <taxon>Agromyces</taxon>
    </lineage>
</organism>
<feature type="transmembrane region" description="Helical" evidence="7">
    <location>
        <begin position="134"/>
        <end position="156"/>
    </location>
</feature>
<comment type="caution">
    <text evidence="9">The sequence shown here is derived from an EMBL/GenBank/DDBJ whole genome shotgun (WGS) entry which is preliminary data.</text>
</comment>
<keyword evidence="2 7" id="KW-0813">Transport</keyword>
<dbReference type="InterPro" id="IPR000515">
    <property type="entry name" value="MetI-like"/>
</dbReference>